<proteinExistence type="predicted"/>
<sequence>MRFYSISYDYGHQVYIDKLVSQRHITLGALERARKRFLAIHYENEQWYSWVKHVQDEQDENREKEQKKVKQEAALFQRHTKQLEARLEIMRRKEEKKLQDAFLDEAYKERMAQNDENADDAA</sequence>
<gene>
    <name evidence="1" type="ORF">FSPOR_10358</name>
</gene>
<dbReference type="Proteomes" id="UP000266152">
    <property type="component" value="Unassembled WGS sequence"/>
</dbReference>
<accession>A0A395RL66</accession>
<comment type="caution">
    <text evidence="1">The sequence shown here is derived from an EMBL/GenBank/DDBJ whole genome shotgun (WGS) entry which is preliminary data.</text>
</comment>
<dbReference type="AlphaFoldDB" id="A0A395RL66"/>
<dbReference type="EMBL" id="PXOF01000178">
    <property type="protein sequence ID" value="RGP60857.1"/>
    <property type="molecule type" value="Genomic_DNA"/>
</dbReference>
<evidence type="ECO:0000313" key="2">
    <source>
        <dbReference type="Proteomes" id="UP000266152"/>
    </source>
</evidence>
<evidence type="ECO:0000313" key="1">
    <source>
        <dbReference type="EMBL" id="RGP60857.1"/>
    </source>
</evidence>
<organism evidence="1 2">
    <name type="scientific">Fusarium sporotrichioides</name>
    <dbReference type="NCBI Taxonomy" id="5514"/>
    <lineage>
        <taxon>Eukaryota</taxon>
        <taxon>Fungi</taxon>
        <taxon>Dikarya</taxon>
        <taxon>Ascomycota</taxon>
        <taxon>Pezizomycotina</taxon>
        <taxon>Sordariomycetes</taxon>
        <taxon>Hypocreomycetidae</taxon>
        <taxon>Hypocreales</taxon>
        <taxon>Nectriaceae</taxon>
        <taxon>Fusarium</taxon>
    </lineage>
</organism>
<reference evidence="1 2" key="1">
    <citation type="journal article" date="2018" name="PLoS Pathog.">
        <title>Evolution of structural diversity of trichothecenes, a family of toxins produced by plant pathogenic and entomopathogenic fungi.</title>
        <authorList>
            <person name="Proctor R.H."/>
            <person name="McCormick S.P."/>
            <person name="Kim H.S."/>
            <person name="Cardoza R.E."/>
            <person name="Stanley A.M."/>
            <person name="Lindo L."/>
            <person name="Kelly A."/>
            <person name="Brown D.W."/>
            <person name="Lee T."/>
            <person name="Vaughan M.M."/>
            <person name="Alexander N.J."/>
            <person name="Busman M."/>
            <person name="Gutierrez S."/>
        </authorList>
    </citation>
    <scope>NUCLEOTIDE SEQUENCE [LARGE SCALE GENOMIC DNA]</scope>
    <source>
        <strain evidence="1 2">NRRL 3299</strain>
    </source>
</reference>
<name>A0A395RL66_FUSSP</name>
<keyword evidence="2" id="KW-1185">Reference proteome</keyword>
<protein>
    <submittedName>
        <fullName evidence="1">Mfs allantoate protein</fullName>
    </submittedName>
</protein>